<evidence type="ECO:0000313" key="1">
    <source>
        <dbReference type="EMBL" id="KKO76719.1"/>
    </source>
</evidence>
<reference evidence="1 2" key="1">
    <citation type="journal article" date="2015" name="Environ. Microbiol.">
        <title>Genome analyses suggest the presence of polyploidy and recent human-driven expansions in eight global populations of the honeybee pathogen Nosema ceranae.</title>
        <authorList>
            <person name="Pelin A."/>
            <person name="Selman M."/>
            <person name="Aris-Brosou S."/>
            <person name="Farinelli L."/>
            <person name="Corradi N."/>
        </authorList>
    </citation>
    <scope>NUCLEOTIDE SEQUENCE [LARGE SCALE GENOMIC DNA]</scope>
    <source>
        <strain evidence="1 2">PA08 1199</strain>
    </source>
</reference>
<dbReference type="OrthoDB" id="2196200at2759"/>
<dbReference type="AlphaFoldDB" id="A0A0F9ZHM5"/>
<name>A0A0F9ZHM5_9MICR</name>
<dbReference type="VEuPathDB" id="MicrosporidiaDB:NCER_102679"/>
<dbReference type="EMBL" id="JPQZ01000001">
    <property type="protein sequence ID" value="KKO76719.1"/>
    <property type="molecule type" value="Genomic_DNA"/>
</dbReference>
<accession>A0A0F9ZHM5</accession>
<protein>
    <submittedName>
        <fullName evidence="1">Uncharacterized protein</fullName>
    </submittedName>
</protein>
<proteinExistence type="predicted"/>
<dbReference type="GeneID" id="36318505"/>
<dbReference type="VEuPathDB" id="MicrosporidiaDB:AAJ76_1000169536"/>
<dbReference type="Proteomes" id="UP000034350">
    <property type="component" value="Unassembled WGS sequence"/>
</dbReference>
<keyword evidence="2" id="KW-1185">Reference proteome</keyword>
<dbReference type="VEuPathDB" id="MicrosporidiaDB:G9O61_00g002620"/>
<comment type="caution">
    <text evidence="1">The sequence shown here is derived from an EMBL/GenBank/DDBJ whole genome shotgun (WGS) entry which is preliminary data.</text>
</comment>
<dbReference type="RefSeq" id="XP_024332461.1">
    <property type="nucleotide sequence ID" value="XM_024473610.1"/>
</dbReference>
<organism evidence="1 2">
    <name type="scientific">Vairimorpha ceranae</name>
    <dbReference type="NCBI Taxonomy" id="40302"/>
    <lineage>
        <taxon>Eukaryota</taxon>
        <taxon>Fungi</taxon>
        <taxon>Fungi incertae sedis</taxon>
        <taxon>Microsporidia</taxon>
        <taxon>Nosematidae</taxon>
        <taxon>Vairimorpha</taxon>
    </lineage>
</organism>
<gene>
    <name evidence="1" type="ORF">AAJ76_1000169536</name>
</gene>
<evidence type="ECO:0000313" key="2">
    <source>
        <dbReference type="Proteomes" id="UP000034350"/>
    </source>
</evidence>
<sequence>MIKIILISKYNSENVLHSHLTRSSTIFSIKDKLLYRNDKILCKVNYKAIIKGNRLFIFRNNIIEEYIIKQKKTTKKLVDSKFEKLFTSPITFYDNIYNESYEYHKHNKEIQPNIYDKDNLNLSIFSNFEHTINLRDYNFLCNFNKIEMYKSAVIKDTDIFYYNNKIHFLYLTYLVTLPCNDIIYKFTIYKNKKTNNIYEMIYKSINNKHKSIYKMYIIISIIEHTKVNINNPEIIKLLHEICVYKSNIIEFINYKQFYTPILIDLYRKTNGLFPYKNFINDLIKNTDIYNEVSLCDIKKIVILHTELSYIFIKKCILENREWEICKIIKILRNNQEIDKVIDILLENNCLYLLSKIIKIDIQPIMKIEKYVMESYKKQI</sequence>